<feature type="domain" description="GmrSD restriction endonucleases N-terminal" evidence="2">
    <location>
        <begin position="20"/>
        <end position="253"/>
    </location>
</feature>
<dbReference type="InterPro" id="IPR004919">
    <property type="entry name" value="GmrSD_N"/>
</dbReference>
<dbReference type="Proteomes" id="UP000002033">
    <property type="component" value="Chromosome"/>
</dbReference>
<dbReference type="PANTHER" id="PTHR35149">
    <property type="entry name" value="SLL5132 PROTEIN"/>
    <property type="match status" value="1"/>
</dbReference>
<reference evidence="5" key="1">
    <citation type="journal article" date="2011" name="J. Bacteriol.">
        <title>Genome sequences of eight morphologically diverse alphaproteobacteria.</title>
        <authorList>
            <consortium name="US DOE Joint Genome Institute"/>
            <person name="Brown P.J."/>
            <person name="Kysela D.T."/>
            <person name="Buechlein A."/>
            <person name="Hemmerich C."/>
            <person name="Brun Y.V."/>
        </authorList>
    </citation>
    <scope>NUCLEOTIDE SEQUENCE [LARGE SCALE GENOMIC DNA]</scope>
    <source>
        <strain evidence="5">ATCC 51888 / DSM 1869 / NCIB 11706 / TK 0415</strain>
    </source>
</reference>
<dbReference type="RefSeq" id="WP_013214460.1">
    <property type="nucleotide sequence ID" value="NC_014313.1"/>
</dbReference>
<dbReference type="Pfam" id="PF03235">
    <property type="entry name" value="GmrSD_N"/>
    <property type="match status" value="1"/>
</dbReference>
<evidence type="ECO:0000259" key="3">
    <source>
        <dbReference type="Pfam" id="PF07510"/>
    </source>
</evidence>
<proteinExistence type="predicted"/>
<accession>D8JRL2</accession>
<dbReference type="HOGENOM" id="CLU_011736_6_0_5"/>
<organism evidence="4 5">
    <name type="scientific">Hyphomicrobium denitrificans (strain ATCC 51888 / DSM 1869 / NCIMB 11706 / TK 0415)</name>
    <dbReference type="NCBI Taxonomy" id="582899"/>
    <lineage>
        <taxon>Bacteria</taxon>
        <taxon>Pseudomonadati</taxon>
        <taxon>Pseudomonadota</taxon>
        <taxon>Alphaproteobacteria</taxon>
        <taxon>Hyphomicrobiales</taxon>
        <taxon>Hyphomicrobiaceae</taxon>
        <taxon>Hyphomicrobium</taxon>
    </lineage>
</organism>
<dbReference type="STRING" id="582899.Hden_0419"/>
<feature type="region of interest" description="Disordered" evidence="1">
    <location>
        <begin position="580"/>
        <end position="601"/>
    </location>
</feature>
<evidence type="ECO:0008006" key="6">
    <source>
        <dbReference type="Google" id="ProtNLM"/>
    </source>
</evidence>
<dbReference type="InterPro" id="IPR011089">
    <property type="entry name" value="GmrSD_C"/>
</dbReference>
<dbReference type="EMBL" id="CP002083">
    <property type="protein sequence ID" value="ADJ22241.1"/>
    <property type="molecule type" value="Genomic_DNA"/>
</dbReference>
<dbReference type="AlphaFoldDB" id="D8JRL2"/>
<protein>
    <recommendedName>
        <fullName evidence="6">DUF262 domain-containing protein</fullName>
    </recommendedName>
</protein>
<name>D8JRL2_HYPDA</name>
<feature type="domain" description="GmrSD restriction endonucleases C-terminal" evidence="3">
    <location>
        <begin position="434"/>
        <end position="567"/>
    </location>
</feature>
<keyword evidence="5" id="KW-1185">Reference proteome</keyword>
<dbReference type="Pfam" id="PF07510">
    <property type="entry name" value="GmrSD_C"/>
    <property type="match status" value="1"/>
</dbReference>
<dbReference type="KEGG" id="hdn:Hden_0419"/>
<dbReference type="PANTHER" id="PTHR35149:SF2">
    <property type="entry name" value="DUF262 DOMAIN-CONTAINING PROTEIN"/>
    <property type="match status" value="1"/>
</dbReference>
<evidence type="ECO:0000313" key="5">
    <source>
        <dbReference type="Proteomes" id="UP000002033"/>
    </source>
</evidence>
<gene>
    <name evidence="4" type="ordered locus">Hden_0419</name>
</gene>
<evidence type="ECO:0000256" key="1">
    <source>
        <dbReference type="SAM" id="MobiDB-lite"/>
    </source>
</evidence>
<evidence type="ECO:0000259" key="2">
    <source>
        <dbReference type="Pfam" id="PF03235"/>
    </source>
</evidence>
<sequence>MRAPDEKVEVSVYPTASLSISELLSGPYLLNIPIFQRPYSWGREQAEQLLDDLMEAAGIGFEGVPDRDYFLGAVVLMDEPGVLTTKLSPRMSPREFGVIDGQQRVVTLMTLLAVLRDLEVGPRTALIKRVQGMLLAQQGSRFRRTERFRLHLAGRERASFENNILRLGKSVLPPDVLPISHAEATLIEVRDRFRAVLADMPRAARKALADFIADRCYVVVIVGTDIDRSHQMFVVLNERGKKLQRDDILKSDILSRMTTGDVGWAARTWDELSLAMGEDFEAFFGHLRTIFGYARLPIVTGVRRVIRDAGGSEAFFRDVFVPYAKAYALVRNEGDNVLPGDMPRLLRYLNRLPDADWAPAAILALKQWTSNPDRAAFLLAEIERLAMLTRMLCAGSGKRTRRFAELIKVIRSEEPIDETHPALQMSRDEVRSIAFHLRDLHKRNPKICRLLLMRLSDEMGDAATMTDPDLYTIEHVLPQRPSASSAWRQSVPSAEARAELVDCLGNLVLITQQENDRARNASWAEKKEIYGTISVGNAPLLAVTRDVLGERDWRRPEIEAREQRLIALIEKIWRVDLKSQRPSSRNLAPVEDQKKPMPPAA</sequence>
<evidence type="ECO:0000313" key="4">
    <source>
        <dbReference type="EMBL" id="ADJ22241.1"/>
    </source>
</evidence>
<dbReference type="eggNOG" id="COG1479">
    <property type="taxonomic scope" value="Bacteria"/>
</dbReference>